<evidence type="ECO:0000313" key="2">
    <source>
        <dbReference type="EMBL" id="MFC0272574.1"/>
    </source>
</evidence>
<dbReference type="RefSeq" id="WP_378935029.1">
    <property type="nucleotide sequence ID" value="NZ_JBHLVO010000011.1"/>
</dbReference>
<feature type="transmembrane region" description="Helical" evidence="1">
    <location>
        <begin position="46"/>
        <end position="65"/>
    </location>
</feature>
<feature type="transmembrane region" description="Helical" evidence="1">
    <location>
        <begin position="128"/>
        <end position="151"/>
    </location>
</feature>
<proteinExistence type="predicted"/>
<dbReference type="Proteomes" id="UP001589854">
    <property type="component" value="Unassembled WGS sequence"/>
</dbReference>
<gene>
    <name evidence="2" type="ORF">ACFFIX_14145</name>
</gene>
<evidence type="ECO:0000256" key="1">
    <source>
        <dbReference type="SAM" id="Phobius"/>
    </source>
</evidence>
<feature type="transmembrane region" description="Helical" evidence="1">
    <location>
        <begin position="163"/>
        <end position="181"/>
    </location>
</feature>
<feature type="transmembrane region" description="Helical" evidence="1">
    <location>
        <begin position="201"/>
        <end position="222"/>
    </location>
</feature>
<name>A0ABV6GHC5_9BACI</name>
<keyword evidence="3" id="KW-1185">Reference proteome</keyword>
<keyword evidence="1" id="KW-1133">Transmembrane helix</keyword>
<comment type="caution">
    <text evidence="2">The sequence shown here is derived from an EMBL/GenBank/DDBJ whole genome shotgun (WGS) entry which is preliminary data.</text>
</comment>
<keyword evidence="1" id="KW-0472">Membrane</keyword>
<evidence type="ECO:0000313" key="3">
    <source>
        <dbReference type="Proteomes" id="UP001589854"/>
    </source>
</evidence>
<dbReference type="EMBL" id="JBHLVO010000011">
    <property type="protein sequence ID" value="MFC0272574.1"/>
    <property type="molecule type" value="Genomic_DNA"/>
</dbReference>
<sequence length="229" mass="25775">MTREIKANLYFFFIDIKSSVLIFWSIFMASVVALLIIANLFETHVIISPLMAVCIYCSIVGFFFTKKTMPYCIKFGATRTTFHLSASIFLVLFAISMALINFGIDIIVEYLTTTFQIEAIQLLAPTDALLTSSSWIQTIGSDSILIFFFFCSSYLTGSIVYRFGQIGGYIPIAMLLIAVLMPGTQEILFTFIRNFSTQFTYNMTMISLTAILLLSISWLFLVRASSRPA</sequence>
<feature type="transmembrane region" description="Helical" evidence="1">
    <location>
        <begin position="21"/>
        <end position="40"/>
    </location>
</feature>
<organism evidence="2 3">
    <name type="scientific">Metabacillus herbersteinensis</name>
    <dbReference type="NCBI Taxonomy" id="283816"/>
    <lineage>
        <taxon>Bacteria</taxon>
        <taxon>Bacillati</taxon>
        <taxon>Bacillota</taxon>
        <taxon>Bacilli</taxon>
        <taxon>Bacillales</taxon>
        <taxon>Bacillaceae</taxon>
        <taxon>Metabacillus</taxon>
    </lineage>
</organism>
<feature type="transmembrane region" description="Helical" evidence="1">
    <location>
        <begin position="86"/>
        <end position="108"/>
    </location>
</feature>
<reference evidence="2 3" key="1">
    <citation type="submission" date="2024-09" db="EMBL/GenBank/DDBJ databases">
        <authorList>
            <person name="Sun Q."/>
            <person name="Mori K."/>
        </authorList>
    </citation>
    <scope>NUCLEOTIDE SEQUENCE [LARGE SCALE GENOMIC DNA]</scope>
    <source>
        <strain evidence="2 3">CCM 7228</strain>
    </source>
</reference>
<protein>
    <submittedName>
        <fullName evidence="2">Uncharacterized protein</fullName>
    </submittedName>
</protein>
<accession>A0ABV6GHC5</accession>
<keyword evidence="1" id="KW-0812">Transmembrane</keyword>